<evidence type="ECO:0000313" key="2">
    <source>
        <dbReference type="EMBL" id="CAB3993716.1"/>
    </source>
</evidence>
<dbReference type="GO" id="GO:0046854">
    <property type="term" value="P:phosphatidylinositol phosphate biosynthetic process"/>
    <property type="evidence" value="ECO:0007669"/>
    <property type="project" value="TreeGrafter"/>
</dbReference>
<sequence length="150" mass="16758">MTEPGEPGKGATSYAFSPKGKPSDGKSKVKPAPLELNQVDVGNDKVKERDKEQDELVSVKRKETKIGHRRINEDGQITYKKQPSSALVSAIQLGIQYSVGRLSSKVERDVLMGDFYEIESVLFPSDGRQETPAHHYSEFRFKAYAPVAFR</sequence>
<keyword evidence="3" id="KW-1185">Reference proteome</keyword>
<accession>A0A6S7GV05</accession>
<reference evidence="2" key="1">
    <citation type="submission" date="2020-04" db="EMBL/GenBank/DDBJ databases">
        <authorList>
            <person name="Alioto T."/>
            <person name="Alioto T."/>
            <person name="Gomez Garrido J."/>
        </authorList>
    </citation>
    <scope>NUCLEOTIDE SEQUENCE</scope>
    <source>
        <strain evidence="2">A484AB</strain>
    </source>
</reference>
<dbReference type="SUPFAM" id="SSF56104">
    <property type="entry name" value="SAICAR synthase-like"/>
    <property type="match status" value="1"/>
</dbReference>
<dbReference type="GO" id="GO:0005886">
    <property type="term" value="C:plasma membrane"/>
    <property type="evidence" value="ECO:0007669"/>
    <property type="project" value="TreeGrafter"/>
</dbReference>
<dbReference type="AlphaFoldDB" id="A0A6S7GV05"/>
<dbReference type="InterPro" id="IPR023610">
    <property type="entry name" value="PInositol-4/5-P-5/4-kinase"/>
</dbReference>
<dbReference type="PANTHER" id="PTHR23086:SF101">
    <property type="entry name" value="LP03320P-RELATED"/>
    <property type="match status" value="1"/>
</dbReference>
<dbReference type="GO" id="GO:0016308">
    <property type="term" value="F:1-phosphatidylinositol-4-phosphate 5-kinase activity"/>
    <property type="evidence" value="ECO:0007669"/>
    <property type="project" value="TreeGrafter"/>
</dbReference>
<gene>
    <name evidence="2" type="ORF">PACLA_8A086894</name>
</gene>
<protein>
    <submittedName>
        <fullName evidence="2">Phosphatidylinositol 4-phosphate 5-kinase type-1 alpha-like isoform X3</fullName>
    </submittedName>
</protein>
<feature type="compositionally biased region" description="Basic and acidic residues" evidence="1">
    <location>
        <begin position="42"/>
        <end position="61"/>
    </location>
</feature>
<organism evidence="2 3">
    <name type="scientific">Paramuricea clavata</name>
    <name type="common">Red gorgonian</name>
    <name type="synonym">Violescent sea-whip</name>
    <dbReference type="NCBI Taxonomy" id="317549"/>
    <lineage>
        <taxon>Eukaryota</taxon>
        <taxon>Metazoa</taxon>
        <taxon>Cnidaria</taxon>
        <taxon>Anthozoa</taxon>
        <taxon>Octocorallia</taxon>
        <taxon>Malacalcyonacea</taxon>
        <taxon>Plexauridae</taxon>
        <taxon>Paramuricea</taxon>
    </lineage>
</organism>
<evidence type="ECO:0000256" key="1">
    <source>
        <dbReference type="SAM" id="MobiDB-lite"/>
    </source>
</evidence>
<comment type="caution">
    <text evidence="2">The sequence shown here is derived from an EMBL/GenBank/DDBJ whole genome shotgun (WGS) entry which is preliminary data.</text>
</comment>
<name>A0A6S7GV05_PARCT</name>
<dbReference type="Gene3D" id="3.30.800.10">
    <property type="entry name" value="Phosphatidylinositol Phosphate Kinase II Beta"/>
    <property type="match status" value="1"/>
</dbReference>
<dbReference type="Proteomes" id="UP001152795">
    <property type="component" value="Unassembled WGS sequence"/>
</dbReference>
<dbReference type="PANTHER" id="PTHR23086">
    <property type="entry name" value="PHOSPHATIDYLINOSITOL-4-PHOSPHATE 5-KINASE"/>
    <property type="match status" value="1"/>
</dbReference>
<dbReference type="InterPro" id="IPR027484">
    <property type="entry name" value="PInositol-4-P-5-kinase_N"/>
</dbReference>
<proteinExistence type="predicted"/>
<dbReference type="OrthoDB" id="70770at2759"/>
<feature type="region of interest" description="Disordered" evidence="1">
    <location>
        <begin position="1"/>
        <end position="61"/>
    </location>
</feature>
<evidence type="ECO:0000313" key="3">
    <source>
        <dbReference type="Proteomes" id="UP001152795"/>
    </source>
</evidence>
<dbReference type="EMBL" id="CACRXK020002315">
    <property type="protein sequence ID" value="CAB3993716.1"/>
    <property type="molecule type" value="Genomic_DNA"/>
</dbReference>